<evidence type="ECO:0000256" key="1">
    <source>
        <dbReference type="SAM" id="MobiDB-lite"/>
    </source>
</evidence>
<feature type="compositionally biased region" description="Basic and acidic residues" evidence="1">
    <location>
        <begin position="487"/>
        <end position="502"/>
    </location>
</feature>
<feature type="compositionally biased region" description="Basic and acidic residues" evidence="1">
    <location>
        <begin position="197"/>
        <end position="207"/>
    </location>
</feature>
<organism evidence="2 3">
    <name type="scientific">Ganoderma sinense ZZ0214-1</name>
    <dbReference type="NCBI Taxonomy" id="1077348"/>
    <lineage>
        <taxon>Eukaryota</taxon>
        <taxon>Fungi</taxon>
        <taxon>Dikarya</taxon>
        <taxon>Basidiomycota</taxon>
        <taxon>Agaricomycotina</taxon>
        <taxon>Agaricomycetes</taxon>
        <taxon>Polyporales</taxon>
        <taxon>Polyporaceae</taxon>
        <taxon>Ganoderma</taxon>
    </lineage>
</organism>
<comment type="caution">
    <text evidence="2">The sequence shown here is derived from an EMBL/GenBank/DDBJ whole genome shotgun (WGS) entry which is preliminary data.</text>
</comment>
<keyword evidence="3" id="KW-1185">Reference proteome</keyword>
<protein>
    <submittedName>
        <fullName evidence="2">Uncharacterized protein</fullName>
    </submittedName>
</protein>
<feature type="region of interest" description="Disordered" evidence="1">
    <location>
        <begin position="138"/>
        <end position="214"/>
    </location>
</feature>
<evidence type="ECO:0000313" key="2">
    <source>
        <dbReference type="EMBL" id="PIL26608.1"/>
    </source>
</evidence>
<feature type="compositionally biased region" description="Polar residues" evidence="1">
    <location>
        <begin position="459"/>
        <end position="469"/>
    </location>
</feature>
<feature type="region of interest" description="Disordered" evidence="1">
    <location>
        <begin position="1"/>
        <end position="23"/>
    </location>
</feature>
<accession>A0A2G8RZ64</accession>
<feature type="region of interest" description="Disordered" evidence="1">
    <location>
        <begin position="291"/>
        <end position="324"/>
    </location>
</feature>
<feature type="compositionally biased region" description="Low complexity" evidence="1">
    <location>
        <begin position="165"/>
        <end position="176"/>
    </location>
</feature>
<dbReference type="AlphaFoldDB" id="A0A2G8RZ64"/>
<dbReference type="Proteomes" id="UP000230002">
    <property type="component" value="Unassembled WGS sequence"/>
</dbReference>
<gene>
    <name evidence="2" type="ORF">GSI_11302</name>
</gene>
<sequence length="512" mass="55205">MSSSSNSKKGKATNPQHEIESARERIRNMRHFEPEDNAEVEDHVEWVENMTLAMEGVASAGAPDGEVEAIADDVYLQHAAQLSHLFDNWPEWASPILTGAHERAQAAAAARRVADAEAERERKQAERNARLDAFLAKNKIPRLEGSPSGTADRPATPAITQPPVASSSATGASSKSGAKRKRDPKSPATTGAKPKKPKEEKEKKDNGPKLATITDPKRMCDLCRKIGVAVCKPLVKGKRCDKCVSDKKGCVHSEEPFGEWYRSLEPVPGERGGLTPFASVGRLTDRLVATPGPIAGPSGTSGTPIAPRSSTARADPETPTPPRTRRALSVELGALMLNFEPHFPTNPTPEPIASGSGEKTTEEDSGRTANDATGPAEVGSGDRLQAEATKLFASYVREGPANFGHAVHELGTDSLRQEGIRADGGRLGLEQYEADLVKRLRRKAREAAESAANADDTNEGTGDNENANDGTGEGMEASGLTCRRRRGAGESARKRKEKEKEKEKRKRRRREE</sequence>
<dbReference type="EMBL" id="AYKW01000044">
    <property type="protein sequence ID" value="PIL26608.1"/>
    <property type="molecule type" value="Genomic_DNA"/>
</dbReference>
<reference evidence="2 3" key="1">
    <citation type="journal article" date="2015" name="Sci. Rep.">
        <title>Chromosome-level genome map provides insights into diverse defense mechanisms in the medicinal fungus Ganoderma sinense.</title>
        <authorList>
            <person name="Zhu Y."/>
            <person name="Xu J."/>
            <person name="Sun C."/>
            <person name="Zhou S."/>
            <person name="Xu H."/>
            <person name="Nelson D.R."/>
            <person name="Qian J."/>
            <person name="Song J."/>
            <person name="Luo H."/>
            <person name="Xiang L."/>
            <person name="Li Y."/>
            <person name="Xu Z."/>
            <person name="Ji A."/>
            <person name="Wang L."/>
            <person name="Lu S."/>
            <person name="Hayward A."/>
            <person name="Sun W."/>
            <person name="Li X."/>
            <person name="Schwartz D.C."/>
            <person name="Wang Y."/>
            <person name="Chen S."/>
        </authorList>
    </citation>
    <scope>NUCLEOTIDE SEQUENCE [LARGE SCALE GENOMIC DNA]</scope>
    <source>
        <strain evidence="2 3">ZZ0214-1</strain>
    </source>
</reference>
<proteinExistence type="predicted"/>
<name>A0A2G8RZ64_9APHY</name>
<feature type="region of interest" description="Disordered" evidence="1">
    <location>
        <begin position="339"/>
        <end position="385"/>
    </location>
</feature>
<feature type="compositionally biased region" description="Basic residues" evidence="1">
    <location>
        <begin position="503"/>
        <end position="512"/>
    </location>
</feature>
<feature type="region of interest" description="Disordered" evidence="1">
    <location>
        <begin position="443"/>
        <end position="512"/>
    </location>
</feature>
<evidence type="ECO:0000313" key="3">
    <source>
        <dbReference type="Proteomes" id="UP000230002"/>
    </source>
</evidence>